<dbReference type="Pfam" id="PF00582">
    <property type="entry name" value="Usp"/>
    <property type="match status" value="1"/>
</dbReference>
<protein>
    <submittedName>
        <fullName evidence="3">Universal stress protein</fullName>
    </submittedName>
</protein>
<dbReference type="CDD" id="cd00293">
    <property type="entry name" value="USP-like"/>
    <property type="match status" value="1"/>
</dbReference>
<dbReference type="PANTHER" id="PTHR46268:SF6">
    <property type="entry name" value="UNIVERSAL STRESS PROTEIN UP12"/>
    <property type="match status" value="1"/>
</dbReference>
<dbReference type="InterPro" id="IPR006016">
    <property type="entry name" value="UspA"/>
</dbReference>
<evidence type="ECO:0000256" key="1">
    <source>
        <dbReference type="ARBA" id="ARBA00008791"/>
    </source>
</evidence>
<evidence type="ECO:0000259" key="2">
    <source>
        <dbReference type="Pfam" id="PF00582"/>
    </source>
</evidence>
<dbReference type="RefSeq" id="WP_272651374.1">
    <property type="nucleotide sequence ID" value="NZ_JAZDDG010000005.1"/>
</dbReference>
<name>A0ABU7IV56_9FLAO</name>
<comment type="similarity">
    <text evidence="1">Belongs to the universal stress protein A family.</text>
</comment>
<organism evidence="3 4">
    <name type="scientific">Maribacter cobaltidurans</name>
    <dbReference type="NCBI Taxonomy" id="1178778"/>
    <lineage>
        <taxon>Bacteria</taxon>
        <taxon>Pseudomonadati</taxon>
        <taxon>Bacteroidota</taxon>
        <taxon>Flavobacteriia</taxon>
        <taxon>Flavobacteriales</taxon>
        <taxon>Flavobacteriaceae</taxon>
        <taxon>Maribacter</taxon>
    </lineage>
</organism>
<sequence>MTILYATDCTKNSVPALQYVQKLSLQLKADLVILYVYDIPPIAGRTIKTEDQIQRSLKTEKQEFLIKYCIQNSIPEADSLSLTYKVEYGTSISKTILDHANGMDINLLVMGMKDEHTRRGLFSGNIANSLLNKTTCKLLIVPNKISFRPIKKVLYATDFEEEDIRAIDHITKLFPKEDMSLKIVHVDTDDDKKGEEQLEWFKEMLLNKIDYGNLSFNIVTSESITLGLRKYMDDENPDIVALLERDEHNLFKKLFHKDLVRSMESQINIPLLSINHLSLK</sequence>
<dbReference type="Proteomes" id="UP001356308">
    <property type="component" value="Unassembled WGS sequence"/>
</dbReference>
<keyword evidence="4" id="KW-1185">Reference proteome</keyword>
<gene>
    <name evidence="3" type="ORF">V1I91_11390</name>
</gene>
<dbReference type="PANTHER" id="PTHR46268">
    <property type="entry name" value="STRESS RESPONSE PROTEIN NHAX"/>
    <property type="match status" value="1"/>
</dbReference>
<dbReference type="Gene3D" id="3.40.50.12370">
    <property type="match status" value="1"/>
</dbReference>
<comment type="caution">
    <text evidence="3">The sequence shown here is derived from an EMBL/GenBank/DDBJ whole genome shotgun (WGS) entry which is preliminary data.</text>
</comment>
<evidence type="ECO:0000313" key="3">
    <source>
        <dbReference type="EMBL" id="MEE1976676.1"/>
    </source>
</evidence>
<accession>A0ABU7IV56</accession>
<reference evidence="3 4" key="1">
    <citation type="submission" date="2024-01" db="EMBL/GenBank/DDBJ databases">
        <title>Maribacter spp. originated from different algae showed divergent polysaccharides utilization ability.</title>
        <authorList>
            <person name="Wang H."/>
            <person name="Wu Y."/>
        </authorList>
    </citation>
    <scope>NUCLEOTIDE SEQUENCE [LARGE SCALE GENOMIC DNA]</scope>
    <source>
        <strain evidence="3 4">PR1</strain>
    </source>
</reference>
<dbReference type="SUPFAM" id="SSF52402">
    <property type="entry name" value="Adenine nucleotide alpha hydrolases-like"/>
    <property type="match status" value="2"/>
</dbReference>
<dbReference type="EMBL" id="JAZDDG010000005">
    <property type="protein sequence ID" value="MEE1976676.1"/>
    <property type="molecule type" value="Genomic_DNA"/>
</dbReference>
<proteinExistence type="inferred from homology"/>
<feature type="domain" description="UspA" evidence="2">
    <location>
        <begin position="2"/>
        <end position="142"/>
    </location>
</feature>
<evidence type="ECO:0000313" key="4">
    <source>
        <dbReference type="Proteomes" id="UP001356308"/>
    </source>
</evidence>